<evidence type="ECO:0000256" key="3">
    <source>
        <dbReference type="ARBA" id="ARBA00022448"/>
    </source>
</evidence>
<evidence type="ECO:0000256" key="6">
    <source>
        <dbReference type="ARBA" id="ARBA00022989"/>
    </source>
</evidence>
<feature type="transmembrane region" description="Helical" evidence="8">
    <location>
        <begin position="58"/>
        <end position="80"/>
    </location>
</feature>
<feature type="transmembrane region" description="Helical" evidence="8">
    <location>
        <begin position="386"/>
        <end position="406"/>
    </location>
</feature>
<dbReference type="InterPro" id="IPR004680">
    <property type="entry name" value="Cit_transptr-like_dom"/>
</dbReference>
<keyword evidence="4" id="KW-1003">Cell membrane</keyword>
<feature type="transmembrane region" description="Helical" evidence="8">
    <location>
        <begin position="7"/>
        <end position="23"/>
    </location>
</feature>
<comment type="subcellular location">
    <subcellularLocation>
        <location evidence="1">Cell membrane</location>
        <topology evidence="1">Multi-pass membrane protein</topology>
    </subcellularLocation>
</comment>
<dbReference type="GO" id="GO:0005886">
    <property type="term" value="C:plasma membrane"/>
    <property type="evidence" value="ECO:0007669"/>
    <property type="project" value="UniProtKB-SubCell"/>
</dbReference>
<evidence type="ECO:0000256" key="8">
    <source>
        <dbReference type="SAM" id="Phobius"/>
    </source>
</evidence>
<name>M1GP84_9ZZZZ</name>
<keyword evidence="5 8" id="KW-0812">Transmembrane</keyword>
<evidence type="ECO:0000256" key="1">
    <source>
        <dbReference type="ARBA" id="ARBA00004651"/>
    </source>
</evidence>
<dbReference type="CDD" id="cd01117">
    <property type="entry name" value="YbiR_permease"/>
    <property type="match status" value="1"/>
</dbReference>
<dbReference type="Pfam" id="PF03600">
    <property type="entry name" value="CitMHS"/>
    <property type="match status" value="1"/>
</dbReference>
<feature type="transmembrane region" description="Helical" evidence="8">
    <location>
        <begin position="134"/>
        <end position="153"/>
    </location>
</feature>
<sequence length="410" mass="42287">MEPTATIFILVYIGMLAGGLPFLQLDRAGIALLGAIGLLASGAISLDQAGHAIHVPTLLLLFSFMVIAAQLRLGGFYAWIANRIGGMNAGPHALLAALVVAVSGLAAVFSNDVVCLAVAPVWIEICERRRLDPVPFLLAVACAANIGSAATLIGNPQNMLLGGALGLSFSGYLKTAAVPVLAGIGVIWLVIARIWQGRWDLAAAQAHPAAEGPAGDRGGFLDPWQAAKGLAVAATLFGLFLASDRPREILALGGAGILLLSRKLHSRDMLGLVDWQVLVLFIGLFIVNDALERTGLPQQAVATLAAHGVDLQHPAVLYGATFVLSNLVSNVPAIMLLLPAASHRDGALLALSSTFAGNLLVVGSIANMIVLDAAAQRGIRISWKQHAMVGVPVTAVTLGVAAATLLPGMG</sequence>
<keyword evidence="3" id="KW-0813">Transport</keyword>
<keyword evidence="7 8" id="KW-0472">Membrane</keyword>
<evidence type="ECO:0000256" key="5">
    <source>
        <dbReference type="ARBA" id="ARBA00022692"/>
    </source>
</evidence>
<reference evidence="10" key="1">
    <citation type="journal article" date="2013" name="Appl. Environ. Microbiol.">
        <title>RubisCO Gene Clusters Found in a Metagenome Microarray from Acid Mine Drainage.</title>
        <authorList>
            <person name="Guo X."/>
            <person name="Yin H."/>
            <person name="Cong J."/>
            <person name="Dai Z."/>
            <person name="Liang Y."/>
            <person name="Liu X."/>
        </authorList>
    </citation>
    <scope>NUCLEOTIDE SEQUENCE</scope>
</reference>
<dbReference type="PANTHER" id="PTHR43302:SF5">
    <property type="entry name" value="TRANSPORTER ARSB-RELATED"/>
    <property type="match status" value="1"/>
</dbReference>
<dbReference type="EMBL" id="JQ815894">
    <property type="protein sequence ID" value="AGE14064.1"/>
    <property type="molecule type" value="Genomic_DNA"/>
</dbReference>
<feature type="transmembrane region" description="Helical" evidence="8">
    <location>
        <begin position="92"/>
        <end position="122"/>
    </location>
</feature>
<protein>
    <submittedName>
        <fullName evidence="10">Membrane anion transport protein</fullName>
    </submittedName>
</protein>
<dbReference type="GO" id="GO:0015105">
    <property type="term" value="F:arsenite transmembrane transporter activity"/>
    <property type="evidence" value="ECO:0007669"/>
    <property type="project" value="InterPro"/>
</dbReference>
<feature type="domain" description="Citrate transporter-like" evidence="9">
    <location>
        <begin position="25"/>
        <end position="342"/>
    </location>
</feature>
<organism evidence="10">
    <name type="scientific">uncultured prokaryote</name>
    <dbReference type="NCBI Taxonomy" id="198431"/>
    <lineage>
        <taxon>unclassified sequences</taxon>
        <taxon>environmental samples</taxon>
    </lineage>
</organism>
<dbReference type="InterPro" id="IPR000802">
    <property type="entry name" value="Arsenical_pump_ArsB"/>
</dbReference>
<feature type="transmembrane region" description="Helical" evidence="8">
    <location>
        <begin position="173"/>
        <end position="191"/>
    </location>
</feature>
<evidence type="ECO:0000256" key="7">
    <source>
        <dbReference type="ARBA" id="ARBA00023136"/>
    </source>
</evidence>
<proteinExistence type="inferred from homology"/>
<evidence type="ECO:0000256" key="4">
    <source>
        <dbReference type="ARBA" id="ARBA00022475"/>
    </source>
</evidence>
<accession>M1GP84</accession>
<evidence type="ECO:0000259" key="9">
    <source>
        <dbReference type="Pfam" id="PF03600"/>
    </source>
</evidence>
<dbReference type="AlphaFoldDB" id="M1GP84"/>
<feature type="transmembrane region" description="Helical" evidence="8">
    <location>
        <begin position="269"/>
        <end position="287"/>
    </location>
</feature>
<comment type="similarity">
    <text evidence="2">Belongs to the CitM (TC 2.A.11) transporter family.</text>
</comment>
<evidence type="ECO:0000313" key="10">
    <source>
        <dbReference type="EMBL" id="AGE14064.1"/>
    </source>
</evidence>
<keyword evidence="6 8" id="KW-1133">Transmembrane helix</keyword>
<dbReference type="PANTHER" id="PTHR43302">
    <property type="entry name" value="TRANSPORTER ARSB-RELATED"/>
    <property type="match status" value="1"/>
</dbReference>
<evidence type="ECO:0000256" key="2">
    <source>
        <dbReference type="ARBA" id="ARBA00009843"/>
    </source>
</evidence>
<feature type="transmembrane region" description="Helical" evidence="8">
    <location>
        <begin position="29"/>
        <end position="46"/>
    </location>
</feature>
<dbReference type="PRINTS" id="PR00758">
    <property type="entry name" value="ARSENICPUMP"/>
</dbReference>
<feature type="transmembrane region" description="Helical" evidence="8">
    <location>
        <begin position="315"/>
        <end position="338"/>
    </location>
</feature>
<feature type="transmembrane region" description="Helical" evidence="8">
    <location>
        <begin position="347"/>
        <end position="366"/>
    </location>
</feature>